<reference evidence="1" key="1">
    <citation type="submission" date="2022-03" db="EMBL/GenBank/DDBJ databases">
        <title>ESBL-producing Moellerella wisconsensis and Escherichia marmotae isolated from wild game meat.</title>
        <authorList>
            <person name="Biggel M."/>
        </authorList>
    </citation>
    <scope>NUCLEOTIDE SEQUENCE</scope>
    <source>
        <strain evidence="1">W51</strain>
        <plasmid evidence="1">pW51-a</plasmid>
    </source>
</reference>
<dbReference type="Proteomes" id="UP000829116">
    <property type="component" value="Plasmid pW51-a"/>
</dbReference>
<dbReference type="RefSeq" id="WP_137022569.1">
    <property type="nucleotide sequence ID" value="NZ_CAWQWL010000002.1"/>
</dbReference>
<accession>A0A9Q8V516</accession>
<keyword evidence="1" id="KW-0614">Plasmid</keyword>
<gene>
    <name evidence="1" type="ORF">MNY72_16525</name>
</gene>
<sequence length="286" mass="32798">MSKPTKTGYLSVSEIEKENGEVHYLKPNGSSTVQPIALLRLGLFVPTARTGSREATGMDASDDLTLHFAEKEGYSDIQITGRRLDVETDFKVWMGIVSCLFDYKPNSKGYAVIPFDEFIERCGYPKSRLSKRFRKLIEDSIYRLASTTMKFSRATDNDRINSHILHLIEAGKFSHEDDMVHIKPTPELAELYSVDYKKILKVRTLEKLGRKETAKALYLFLEALPENPYPISMQRLKDRLALKSASNVQNSVIRKAMKQLEEIGYLEYTEKKTGHKIEFKIHKRNP</sequence>
<dbReference type="Pfam" id="PF21205">
    <property type="entry name" value="Rep3_C"/>
    <property type="match status" value="1"/>
</dbReference>
<dbReference type="GeneID" id="79718946"/>
<evidence type="ECO:0000313" key="2">
    <source>
        <dbReference type="Proteomes" id="UP000829116"/>
    </source>
</evidence>
<geneLocation type="plasmid" evidence="1 2">
    <name>pW51-a</name>
</geneLocation>
<evidence type="ECO:0000313" key="1">
    <source>
        <dbReference type="EMBL" id="UNH32628.1"/>
    </source>
</evidence>
<dbReference type="EMBL" id="CP093246">
    <property type="protein sequence ID" value="UNH32628.1"/>
    <property type="molecule type" value="Genomic_DNA"/>
</dbReference>
<proteinExistence type="predicted"/>
<protein>
    <submittedName>
        <fullName evidence="1">Replication initiation protein</fullName>
    </submittedName>
</protein>
<name>A0A9Q8V516_9GAMM</name>
<dbReference type="AlphaFoldDB" id="A0A9Q8V516"/>
<organism evidence="1 2">
    <name type="scientific">Moellerella wisconsensis</name>
    <dbReference type="NCBI Taxonomy" id="158849"/>
    <lineage>
        <taxon>Bacteria</taxon>
        <taxon>Pseudomonadati</taxon>
        <taxon>Pseudomonadota</taxon>
        <taxon>Gammaproteobacteria</taxon>
        <taxon>Enterobacterales</taxon>
        <taxon>Morganellaceae</taxon>
        <taxon>Moellerella</taxon>
    </lineage>
</organism>